<gene>
    <name evidence="11" type="ORF">MKO06_16040</name>
</gene>
<dbReference type="Gene3D" id="1.10.579.10">
    <property type="entry name" value="DNA Cyclobutane Dipyrimidine Photolyase, subunit A, domain 3"/>
    <property type="match status" value="1"/>
</dbReference>
<proteinExistence type="inferred from homology"/>
<accession>A0A9X2KZY4</accession>
<name>A0A9X2KZY4_9FLAO</name>
<evidence type="ECO:0000256" key="3">
    <source>
        <dbReference type="ARBA" id="ARBA00022630"/>
    </source>
</evidence>
<feature type="domain" description="Photolyase/cryptochrome alpha/beta" evidence="10">
    <location>
        <begin position="2"/>
        <end position="134"/>
    </location>
</feature>
<dbReference type="Pfam" id="PF03441">
    <property type="entry name" value="FAD_binding_7"/>
    <property type="match status" value="1"/>
</dbReference>
<dbReference type="InterPro" id="IPR014133">
    <property type="entry name" value="Cry_DASH"/>
</dbReference>
<dbReference type="SUPFAM" id="SSF48173">
    <property type="entry name" value="Cryptochrome/photolyase FAD-binding domain"/>
    <property type="match status" value="1"/>
</dbReference>
<evidence type="ECO:0000256" key="7">
    <source>
        <dbReference type="PIRSR" id="PIRSR602081-2"/>
    </source>
</evidence>
<dbReference type="InterPro" id="IPR005101">
    <property type="entry name" value="Cryptochr/Photolyase_FAD-bd"/>
</dbReference>
<keyword evidence="9" id="KW-0175">Coiled coil</keyword>
<dbReference type="PANTHER" id="PTHR11455">
    <property type="entry name" value="CRYPTOCHROME"/>
    <property type="match status" value="1"/>
</dbReference>
<dbReference type="PANTHER" id="PTHR11455:SF22">
    <property type="entry name" value="CRYPTOCHROME DASH"/>
    <property type="match status" value="1"/>
</dbReference>
<evidence type="ECO:0000313" key="11">
    <source>
        <dbReference type="EMBL" id="MCP9201422.1"/>
    </source>
</evidence>
<evidence type="ECO:0000256" key="4">
    <source>
        <dbReference type="ARBA" id="ARBA00022827"/>
    </source>
</evidence>
<dbReference type="PRINTS" id="PR00147">
    <property type="entry name" value="DNAPHOTLYASE"/>
</dbReference>
<dbReference type="Proteomes" id="UP001155280">
    <property type="component" value="Unassembled WGS sequence"/>
</dbReference>
<feature type="site" description="Electron transfer via tryptophanyl radical" evidence="7">
    <location>
        <position position="369"/>
    </location>
</feature>
<comment type="cofactor">
    <cofactor evidence="8">
        <name>(6R)-5,10-methylene-5,6,7,8-tetrahydrofolate</name>
        <dbReference type="ChEBI" id="CHEBI:15636"/>
    </cofactor>
    <text evidence="8">Binds 1 5,10-methenyltetrahydrofolate (MTHF) per subunit.</text>
</comment>
<evidence type="ECO:0000313" key="12">
    <source>
        <dbReference type="Proteomes" id="UP001155280"/>
    </source>
</evidence>
<keyword evidence="4 6" id="KW-0274">FAD</keyword>
<dbReference type="NCBIfam" id="TIGR02765">
    <property type="entry name" value="crypto_DASH"/>
    <property type="match status" value="1"/>
</dbReference>
<dbReference type="InterPro" id="IPR036134">
    <property type="entry name" value="Crypto/Photolyase_FAD-like_sf"/>
</dbReference>
<evidence type="ECO:0000256" key="2">
    <source>
        <dbReference type="ARBA" id="ARBA00017881"/>
    </source>
</evidence>
<comment type="similarity">
    <text evidence="1 8">Belongs to the DNA photolyase class-1 family.</text>
</comment>
<organism evidence="11 12">
    <name type="scientific">Christiangramia oceanisediminis</name>
    <dbReference type="NCBI Taxonomy" id="2920386"/>
    <lineage>
        <taxon>Bacteria</taxon>
        <taxon>Pseudomonadati</taxon>
        <taxon>Bacteroidota</taxon>
        <taxon>Flavobacteriia</taxon>
        <taxon>Flavobacteriales</taxon>
        <taxon>Flavobacteriaceae</taxon>
        <taxon>Christiangramia</taxon>
    </lineage>
</organism>
<dbReference type="InterPro" id="IPR036155">
    <property type="entry name" value="Crypto/Photolyase_N_sf"/>
</dbReference>
<feature type="site" description="Electron transfer via tryptophanyl radical" evidence="7">
    <location>
        <position position="316"/>
    </location>
</feature>
<dbReference type="GO" id="GO:0071949">
    <property type="term" value="F:FAD binding"/>
    <property type="evidence" value="ECO:0007669"/>
    <property type="project" value="TreeGrafter"/>
</dbReference>
<dbReference type="AlphaFoldDB" id="A0A9X2KZY4"/>
<feature type="binding site" evidence="6">
    <location>
        <position position="232"/>
    </location>
    <ligand>
        <name>FAD</name>
        <dbReference type="ChEBI" id="CHEBI:57692"/>
    </ligand>
</feature>
<feature type="coiled-coil region" evidence="9">
    <location>
        <begin position="56"/>
        <end position="83"/>
    </location>
</feature>
<reference evidence="11" key="1">
    <citation type="submission" date="2022-07" db="EMBL/GenBank/DDBJ databases">
        <title>Gramela sediminis sp. nov., isolated from deep-sea sediment of the Indian Ocean.</title>
        <authorList>
            <person name="Shi H."/>
        </authorList>
    </citation>
    <scope>NUCLEOTIDE SEQUENCE</scope>
    <source>
        <strain evidence="11">GC03-9</strain>
    </source>
</reference>
<dbReference type="SUPFAM" id="SSF52425">
    <property type="entry name" value="Cryptochrome/photolyase, N-terminal domain"/>
    <property type="match status" value="1"/>
</dbReference>
<feature type="binding site" evidence="6">
    <location>
        <begin position="245"/>
        <end position="249"/>
    </location>
    <ligand>
        <name>FAD</name>
        <dbReference type="ChEBI" id="CHEBI:57692"/>
    </ligand>
</feature>
<protein>
    <recommendedName>
        <fullName evidence="2 8">Cryptochrome DASH</fullName>
    </recommendedName>
</protein>
<evidence type="ECO:0000256" key="9">
    <source>
        <dbReference type="SAM" id="Coils"/>
    </source>
</evidence>
<evidence type="ECO:0000256" key="1">
    <source>
        <dbReference type="ARBA" id="ARBA00005862"/>
    </source>
</evidence>
<keyword evidence="5 8" id="KW-0157">Chromophore</keyword>
<comment type="caution">
    <text evidence="11">The sequence shown here is derived from an EMBL/GenBank/DDBJ whole genome shotgun (WGS) entry which is preliminary data.</text>
</comment>
<dbReference type="Gene3D" id="1.25.40.80">
    <property type="match status" value="1"/>
</dbReference>
<dbReference type="GO" id="GO:0003904">
    <property type="term" value="F:deoxyribodipyrimidine photo-lyase activity"/>
    <property type="evidence" value="ECO:0007669"/>
    <property type="project" value="TreeGrafter"/>
</dbReference>
<dbReference type="GO" id="GO:0003677">
    <property type="term" value="F:DNA binding"/>
    <property type="evidence" value="ECO:0007669"/>
    <property type="project" value="TreeGrafter"/>
</dbReference>
<dbReference type="InterPro" id="IPR014729">
    <property type="entry name" value="Rossmann-like_a/b/a_fold"/>
</dbReference>
<evidence type="ECO:0000256" key="8">
    <source>
        <dbReference type="RuleBase" id="RU367151"/>
    </source>
</evidence>
<dbReference type="InterPro" id="IPR006050">
    <property type="entry name" value="DNA_photolyase_N"/>
</dbReference>
<comment type="function">
    <text evidence="8">May have a photoreceptor function.</text>
</comment>
<evidence type="ECO:0000259" key="10">
    <source>
        <dbReference type="PROSITE" id="PS51645"/>
    </source>
</evidence>
<feature type="binding site" evidence="6">
    <location>
        <begin position="382"/>
        <end position="384"/>
    </location>
    <ligand>
        <name>FAD</name>
        <dbReference type="ChEBI" id="CHEBI:57692"/>
    </ligand>
</feature>
<sequence length="429" mass="51388">MGNALVWFRNDLRIHDQEALASACNQNERVLAAYFFDPRHYQVTEYGFKKTGKFRARFLIESIHELKKNLEKLNINLMIFEAEPEEKIPELVSKFEISDIYFQKEWTSEEKEVEDSLKDRLENVQFHSYFQQFLFHPEDLAYDDYQEIPEVFTEFRKKQEKQSKVRELFPVPEARQEKNMDSEKTEIPGLKELGLEEFEQDERTAFPFQGGEEQAKKRVKEYFWTSRNLLEYKKTRNGLIGEEYSSKLSAWLANGSISPRYIYHEVKKFENKIRSNESTYWLIFELIWRDYFKYMSLKHGNDFFKLGGIKKKKLDWNNDKESLDRWIDGETKEAFVNANMKEIAATGFMSNRGRQNVNSFWAKELKQDWRIGAAYFESLLIDYDVHSNWGNWMYNSGVGNDPRDRKFNIKSQANRYDADNEYQDLWLKN</sequence>
<dbReference type="InterPro" id="IPR002081">
    <property type="entry name" value="Cryptochrome/DNA_photolyase_1"/>
</dbReference>
<dbReference type="EMBL" id="JANCNS010000003">
    <property type="protein sequence ID" value="MCP9201422.1"/>
    <property type="molecule type" value="Genomic_DNA"/>
</dbReference>
<keyword evidence="12" id="KW-1185">Reference proteome</keyword>
<comment type="cofactor">
    <cofactor evidence="6 8">
        <name>FAD</name>
        <dbReference type="ChEBI" id="CHEBI:57692"/>
    </cofactor>
    <text evidence="6 8">Binds 1 FAD per subunit.</text>
</comment>
<keyword evidence="3 6" id="KW-0285">Flavoprotein</keyword>
<evidence type="ECO:0000256" key="6">
    <source>
        <dbReference type="PIRSR" id="PIRSR602081-1"/>
    </source>
</evidence>
<dbReference type="PROSITE" id="PS51645">
    <property type="entry name" value="PHR_CRY_ALPHA_BETA"/>
    <property type="match status" value="1"/>
</dbReference>
<dbReference type="GO" id="GO:0000719">
    <property type="term" value="P:photoreactive repair"/>
    <property type="evidence" value="ECO:0007669"/>
    <property type="project" value="TreeGrafter"/>
</dbReference>
<dbReference type="Pfam" id="PF00875">
    <property type="entry name" value="DNA_photolyase"/>
    <property type="match status" value="1"/>
</dbReference>
<evidence type="ECO:0000256" key="5">
    <source>
        <dbReference type="ARBA" id="ARBA00022991"/>
    </source>
</evidence>
<dbReference type="Gene3D" id="3.40.50.620">
    <property type="entry name" value="HUPs"/>
    <property type="match status" value="1"/>
</dbReference>
<feature type="site" description="Electron transfer via tryptophanyl radical" evidence="7">
    <location>
        <position position="392"/>
    </location>
</feature>